<organism evidence="2 3">
    <name type="scientific">Sulfitobacter aestuarii</name>
    <dbReference type="NCBI Taxonomy" id="2161676"/>
    <lineage>
        <taxon>Bacteria</taxon>
        <taxon>Pseudomonadati</taxon>
        <taxon>Pseudomonadota</taxon>
        <taxon>Alphaproteobacteria</taxon>
        <taxon>Rhodobacterales</taxon>
        <taxon>Roseobacteraceae</taxon>
        <taxon>Sulfitobacter</taxon>
    </lineage>
</organism>
<reference evidence="3" key="1">
    <citation type="journal article" date="2019" name="Int. J. Syst. Evol. Microbiol.">
        <title>The Global Catalogue of Microorganisms (GCM) 10K type strain sequencing project: providing services to taxonomists for standard genome sequencing and annotation.</title>
        <authorList>
            <consortium name="The Broad Institute Genomics Platform"/>
            <consortium name="The Broad Institute Genome Sequencing Center for Infectious Disease"/>
            <person name="Wu L."/>
            <person name="Ma J."/>
        </authorList>
    </citation>
    <scope>NUCLEOTIDE SEQUENCE [LARGE SCALE GENOMIC DNA]</scope>
    <source>
        <strain evidence="3">TISTR 2562</strain>
    </source>
</reference>
<evidence type="ECO:0000256" key="1">
    <source>
        <dbReference type="SAM" id="SignalP"/>
    </source>
</evidence>
<accession>A0ABW5U108</accession>
<name>A0ABW5U108_9RHOB</name>
<dbReference type="PROSITE" id="PS51257">
    <property type="entry name" value="PROKAR_LIPOPROTEIN"/>
    <property type="match status" value="1"/>
</dbReference>
<evidence type="ECO:0000313" key="3">
    <source>
        <dbReference type="Proteomes" id="UP001597474"/>
    </source>
</evidence>
<protein>
    <submittedName>
        <fullName evidence="2">Carbohydrate-binding module family 14 protein</fullName>
    </submittedName>
</protein>
<comment type="caution">
    <text evidence="2">The sequence shown here is derived from an EMBL/GenBank/DDBJ whole genome shotgun (WGS) entry which is preliminary data.</text>
</comment>
<dbReference type="EMBL" id="JBHUMP010000003">
    <property type="protein sequence ID" value="MFD2738836.1"/>
    <property type="molecule type" value="Genomic_DNA"/>
</dbReference>
<dbReference type="Proteomes" id="UP001597474">
    <property type="component" value="Unassembled WGS sequence"/>
</dbReference>
<proteinExistence type="predicted"/>
<dbReference type="RefSeq" id="WP_386371933.1">
    <property type="nucleotide sequence ID" value="NZ_JBHUMP010000003.1"/>
</dbReference>
<feature type="chain" id="PRO_5046362299" evidence="1">
    <location>
        <begin position="21"/>
        <end position="51"/>
    </location>
</feature>
<keyword evidence="3" id="KW-1185">Reference proteome</keyword>
<sequence length="51" mass="5251">MKLRIALTALILSLPSLAAAAGCSHDRRVMSCAEGTVYDHATGTCVSDATT</sequence>
<gene>
    <name evidence="2" type="ORF">ACFSUD_04585</name>
</gene>
<keyword evidence="1" id="KW-0732">Signal</keyword>
<evidence type="ECO:0000313" key="2">
    <source>
        <dbReference type="EMBL" id="MFD2738836.1"/>
    </source>
</evidence>
<feature type="signal peptide" evidence="1">
    <location>
        <begin position="1"/>
        <end position="20"/>
    </location>
</feature>